<dbReference type="PROSITE" id="PS50042">
    <property type="entry name" value="CNMP_BINDING_3"/>
    <property type="match status" value="2"/>
</dbReference>
<gene>
    <name evidence="2" type="ORF">EHO60_03735</name>
</gene>
<sequence>MSNGFFQIVNFPKGSYVIVEGKKEAHNFFIIRQGKVRVARENQVVGEDPNQLLGPGDFFGVVAAMSQHAQIESAIALTDVSLIQVSYDQFGTLIQKNTPVAMKIIRYFSMKLRQFDSTITRLSFRSAVEEDPNQLFSIGEYYFSQKNNLHAAYAFQKYLQYLPSGQFATQAKLKLQTMNQPMASPPVDYNKFNRSYSDNEMIFCEHEPGRELYIIQHGRVKITKIVDSNEVLLAVLQSGDIFGEMALLDNKPRSASAIAWGEEIQLLAINKANFEGMVKAQPQLATRLITLLSERIWTAYKQLANLLITDPQGRIADTLLTLAEKNRVKVIPKANYNFEIGTKDLLKMVGLSYPKDENLVLDLISKNKFIKLDQGKLSCTDLVELEKLVQVFRKKSQMDMKLKKRA</sequence>
<dbReference type="PROSITE" id="PS00889">
    <property type="entry name" value="CNMP_BINDING_2"/>
    <property type="match status" value="1"/>
</dbReference>
<dbReference type="Gene3D" id="2.60.120.10">
    <property type="entry name" value="Jelly Rolls"/>
    <property type="match status" value="2"/>
</dbReference>
<dbReference type="Pfam" id="PF00027">
    <property type="entry name" value="cNMP_binding"/>
    <property type="match status" value="2"/>
</dbReference>
<reference evidence="2" key="1">
    <citation type="journal article" date="2019" name="PLoS Negl. Trop. Dis.">
        <title>Revisiting the worldwide diversity of Leptospira species in the environment.</title>
        <authorList>
            <person name="Vincent A.T."/>
            <person name="Schiettekatte O."/>
            <person name="Bourhy P."/>
            <person name="Veyrier F.J."/>
            <person name="Picardeau M."/>
        </authorList>
    </citation>
    <scope>NUCLEOTIDE SEQUENCE [LARGE SCALE GENOMIC DNA]</scope>
    <source>
        <strain evidence="2">SSW15</strain>
    </source>
</reference>
<dbReference type="InterPro" id="IPR014710">
    <property type="entry name" value="RmlC-like_jellyroll"/>
</dbReference>
<dbReference type="SUPFAM" id="SSF51206">
    <property type="entry name" value="cAMP-binding domain-like"/>
    <property type="match status" value="2"/>
</dbReference>
<dbReference type="PANTHER" id="PTHR24567:SF74">
    <property type="entry name" value="HTH-TYPE TRANSCRIPTIONAL REGULATOR ARCR"/>
    <property type="match status" value="1"/>
</dbReference>
<evidence type="ECO:0000313" key="2">
    <source>
        <dbReference type="EMBL" id="TGK11433.1"/>
    </source>
</evidence>
<dbReference type="InterPro" id="IPR000595">
    <property type="entry name" value="cNMP-bd_dom"/>
</dbReference>
<proteinExistence type="predicted"/>
<comment type="caution">
    <text evidence="2">The sequence shown here is derived from an EMBL/GenBank/DDBJ whole genome shotgun (WGS) entry which is preliminary data.</text>
</comment>
<keyword evidence="3" id="KW-1185">Reference proteome</keyword>
<evidence type="ECO:0000259" key="1">
    <source>
        <dbReference type="PROSITE" id="PS50042"/>
    </source>
</evidence>
<dbReference type="CDD" id="cd00038">
    <property type="entry name" value="CAP_ED"/>
    <property type="match status" value="2"/>
</dbReference>
<accession>A0A4R9GHG4</accession>
<dbReference type="GO" id="GO:0005829">
    <property type="term" value="C:cytosol"/>
    <property type="evidence" value="ECO:0007669"/>
    <property type="project" value="TreeGrafter"/>
</dbReference>
<feature type="domain" description="Cyclic nucleotide-binding" evidence="1">
    <location>
        <begin position="194"/>
        <end position="295"/>
    </location>
</feature>
<name>A0A4R9GHG4_9LEPT</name>
<dbReference type="Proteomes" id="UP000298458">
    <property type="component" value="Unassembled WGS sequence"/>
</dbReference>
<dbReference type="InterPro" id="IPR018490">
    <property type="entry name" value="cNMP-bd_dom_sf"/>
</dbReference>
<dbReference type="InterPro" id="IPR050397">
    <property type="entry name" value="Env_Response_Regulators"/>
</dbReference>
<protein>
    <submittedName>
        <fullName evidence="2">Crp/Fnr family transcriptional regulator</fullName>
    </submittedName>
</protein>
<dbReference type="OrthoDB" id="305756at2"/>
<evidence type="ECO:0000313" key="3">
    <source>
        <dbReference type="Proteomes" id="UP000298458"/>
    </source>
</evidence>
<dbReference type="PANTHER" id="PTHR24567">
    <property type="entry name" value="CRP FAMILY TRANSCRIPTIONAL REGULATORY PROTEIN"/>
    <property type="match status" value="1"/>
</dbReference>
<dbReference type="GO" id="GO:0003700">
    <property type="term" value="F:DNA-binding transcription factor activity"/>
    <property type="evidence" value="ECO:0007669"/>
    <property type="project" value="TreeGrafter"/>
</dbReference>
<dbReference type="SMART" id="SM00100">
    <property type="entry name" value="cNMP"/>
    <property type="match status" value="2"/>
</dbReference>
<organism evidence="2 3">
    <name type="scientific">Leptospira fletcheri</name>
    <dbReference type="NCBI Taxonomy" id="2484981"/>
    <lineage>
        <taxon>Bacteria</taxon>
        <taxon>Pseudomonadati</taxon>
        <taxon>Spirochaetota</taxon>
        <taxon>Spirochaetia</taxon>
        <taxon>Leptospirales</taxon>
        <taxon>Leptospiraceae</taxon>
        <taxon>Leptospira</taxon>
    </lineage>
</organism>
<dbReference type="AlphaFoldDB" id="A0A4R9GHG4"/>
<dbReference type="EMBL" id="RQET01000004">
    <property type="protein sequence ID" value="TGK11433.1"/>
    <property type="molecule type" value="Genomic_DNA"/>
</dbReference>
<dbReference type="InterPro" id="IPR018488">
    <property type="entry name" value="cNMP-bd_CS"/>
</dbReference>
<feature type="domain" description="Cyclic nucleotide-binding" evidence="1">
    <location>
        <begin position="18"/>
        <end position="111"/>
    </location>
</feature>
<dbReference type="RefSeq" id="WP_135766839.1">
    <property type="nucleotide sequence ID" value="NZ_RQET01000004.1"/>
</dbReference>